<evidence type="ECO:0000256" key="7">
    <source>
        <dbReference type="ARBA" id="ARBA00023529"/>
    </source>
</evidence>
<evidence type="ECO:0000256" key="3">
    <source>
        <dbReference type="ARBA" id="ARBA00022729"/>
    </source>
</evidence>
<dbReference type="AlphaFoldDB" id="A0A1A8WFS9"/>
<evidence type="ECO:0000256" key="9">
    <source>
        <dbReference type="PROSITE-ProRule" id="PRU01240"/>
    </source>
</evidence>
<dbReference type="VEuPathDB" id="PlasmoDB:PmUG01_06017700"/>
<dbReference type="GO" id="GO:0006508">
    <property type="term" value="P:proteolysis"/>
    <property type="evidence" value="ECO:0007669"/>
    <property type="project" value="UniProtKB-KW"/>
</dbReference>
<name>A0A1A8WFS9_PLAMA</name>
<dbReference type="SUPFAM" id="SSF52743">
    <property type="entry name" value="Subtilisin-like"/>
    <property type="match status" value="1"/>
</dbReference>
<comment type="similarity">
    <text evidence="1 9">Belongs to the peptidase S8 family.</text>
</comment>
<feature type="domain" description="Peptidase S8/S53" evidence="11">
    <location>
        <begin position="286"/>
        <end position="580"/>
    </location>
</feature>
<feature type="active site" description="Charge relay system" evidence="9">
    <location>
        <position position="294"/>
    </location>
</feature>
<protein>
    <recommendedName>
        <fullName evidence="8">subtilisin</fullName>
        <ecNumber evidence="8">3.4.21.62</ecNumber>
    </recommendedName>
</protein>
<dbReference type="PANTHER" id="PTHR43399">
    <property type="entry name" value="SUBTILISIN-RELATED"/>
    <property type="match status" value="1"/>
</dbReference>
<dbReference type="InterPro" id="IPR022398">
    <property type="entry name" value="Peptidase_S8_His-AS"/>
</dbReference>
<dbReference type="InterPro" id="IPR023827">
    <property type="entry name" value="Peptidase_S8_Asp-AS"/>
</dbReference>
<evidence type="ECO:0000256" key="8">
    <source>
        <dbReference type="ARBA" id="ARBA00023619"/>
    </source>
</evidence>
<keyword evidence="5 9" id="KW-0720">Serine protease</keyword>
<reference evidence="13 15" key="3">
    <citation type="submission" date="2016-06" db="EMBL/GenBank/DDBJ databases">
        <authorList>
            <consortium name="Pathogen Informatics"/>
        </authorList>
    </citation>
    <scope>NUCLEOTIDE SEQUENCE [LARGE SCALE GENOMIC DNA]</scope>
</reference>
<evidence type="ECO:0000259" key="11">
    <source>
        <dbReference type="Pfam" id="PF00082"/>
    </source>
</evidence>
<evidence type="ECO:0000313" key="15">
    <source>
        <dbReference type="Proteomes" id="UP000219813"/>
    </source>
</evidence>
<keyword evidence="15" id="KW-1185">Reference proteome</keyword>
<reference evidence="14" key="1">
    <citation type="submission" date="2016-05" db="EMBL/GenBank/DDBJ databases">
        <authorList>
            <person name="Naeem Raeece"/>
        </authorList>
    </citation>
    <scope>NUCLEOTIDE SEQUENCE [LARGE SCALE GENOMIC DNA]</scope>
</reference>
<dbReference type="InterPro" id="IPR036852">
    <property type="entry name" value="Peptidase_S8/S53_dom_sf"/>
</dbReference>
<proteinExistence type="inferred from homology"/>
<reference evidence="12" key="2">
    <citation type="submission" date="2016-05" db="EMBL/GenBank/DDBJ databases">
        <authorList>
            <person name="Lavstsen T."/>
            <person name="Jespersen J.S."/>
        </authorList>
    </citation>
    <scope>NUCLEOTIDE SEQUENCE [LARGE SCALE GENOMIC DNA]</scope>
</reference>
<evidence type="ECO:0000313" key="13">
    <source>
        <dbReference type="EMBL" id="SBT86690.1"/>
    </source>
</evidence>
<dbReference type="Proteomes" id="UP000219813">
    <property type="component" value="Chromosome 6"/>
</dbReference>
<dbReference type="InterPro" id="IPR051048">
    <property type="entry name" value="Peptidase_S8/S53_subtilisin"/>
</dbReference>
<keyword evidence="2 9" id="KW-0645">Protease</keyword>
<dbReference type="InterPro" id="IPR000209">
    <property type="entry name" value="Peptidase_S8/S53_dom"/>
</dbReference>
<dbReference type="GeneID" id="39867570"/>
<dbReference type="PANTHER" id="PTHR43399:SF4">
    <property type="entry name" value="CELL WALL-ASSOCIATED PROTEASE"/>
    <property type="match status" value="1"/>
</dbReference>
<keyword evidence="6" id="KW-0865">Zymogen</keyword>
<feature type="active site" description="Charge relay system" evidence="9">
    <location>
        <position position="369"/>
    </location>
</feature>
<evidence type="ECO:0000313" key="14">
    <source>
        <dbReference type="Proteomes" id="UP000078597"/>
    </source>
</evidence>
<evidence type="ECO:0000256" key="5">
    <source>
        <dbReference type="ARBA" id="ARBA00022825"/>
    </source>
</evidence>
<dbReference type="EMBL" id="LT594627">
    <property type="protein sequence ID" value="SBT86690.1"/>
    <property type="molecule type" value="Genomic_DNA"/>
</dbReference>
<evidence type="ECO:0000313" key="12">
    <source>
        <dbReference type="EMBL" id="SBS91806.1"/>
    </source>
</evidence>
<feature type="region of interest" description="Disordered" evidence="10">
    <location>
        <begin position="320"/>
        <end position="363"/>
    </location>
</feature>
<dbReference type="GO" id="GO:0004252">
    <property type="term" value="F:serine-type endopeptidase activity"/>
    <property type="evidence" value="ECO:0007669"/>
    <property type="project" value="UniProtKB-UniRule"/>
</dbReference>
<dbReference type="RefSeq" id="XP_028859834.1">
    <property type="nucleotide sequence ID" value="XM_029003746.1"/>
</dbReference>
<dbReference type="Pfam" id="PF00082">
    <property type="entry name" value="Peptidase_S8"/>
    <property type="match status" value="1"/>
</dbReference>
<accession>A0A1A8WFS9</accession>
<dbReference type="Proteomes" id="UP000078597">
    <property type="component" value="Unassembled WGS sequence"/>
</dbReference>
<keyword evidence="3" id="KW-0732">Signal</keyword>
<comment type="catalytic activity">
    <reaction evidence="7">
        <text>Hydrolysis of proteins with broad specificity for peptide bonds, and a preference for a large uncharged residue in P1. Hydrolyzes peptide amides.</text>
        <dbReference type="EC" id="3.4.21.62"/>
    </reaction>
</comment>
<evidence type="ECO:0000256" key="1">
    <source>
        <dbReference type="ARBA" id="ARBA00011073"/>
    </source>
</evidence>
<sequence length="612" mass="70573">MLFRTYYYTFFYFLTHSIVNNICFKHIRYVRKYGNVLSRKKGGENYSCNFLKKECYCYKHRFLQEENKRGALYIEAYSKEEGNIGGYAGENMGEYIGENMSVRHINMRNHNKGYKHMNKELFDKLKKKRLIINFKKYDNILNSRNFKNRFINLLSYCGKVKKLDYINFYLYNFFANVNERLLNICLLLLSSQRIQVEFDYKIRLTEEKNFTMNASGQHNVSNMSTDSSLCVHCDPMHRFFTLSNKLGFKKHMNRLRRGYKSTNIFEGYDETKIKEGIELSIPYEKHDVHVCIVDTGIDYNHVDLKNNIIVVKQFERKNNKNYEKSKGNNEDKNKDRYTDRNEDAEKDSYNYSEKHPSSELDNSIDGHGHGTFIAGIIAGNSPKNNNGIRGISKRAKLIICKALNNNNAGNISDILECFNFCAKKRAKIINASFASTNNYPSLYKALKELQEKNVLVISSSGNCNSQDDSKNTFTECNLNVKKLYPPAYSVQLHNLIVVSNMIQEKDSHIYLSPDSCYSNNYVHLAAPGNNIISTFPSNKYAISSGSSFSAAVITGLASIIFSINSKLTNEQVIQIFRSSIVQAKSLQDKVKWGGYLNVYNLVKYAIEHSTHS</sequence>
<evidence type="ECO:0000256" key="4">
    <source>
        <dbReference type="ARBA" id="ARBA00022801"/>
    </source>
</evidence>
<evidence type="ECO:0000256" key="2">
    <source>
        <dbReference type="ARBA" id="ARBA00022670"/>
    </source>
</evidence>
<dbReference type="EC" id="3.4.21.62" evidence="8"/>
<dbReference type="PROSITE" id="PS00137">
    <property type="entry name" value="SUBTILASE_HIS"/>
    <property type="match status" value="1"/>
</dbReference>
<dbReference type="Gene3D" id="3.40.50.200">
    <property type="entry name" value="Peptidase S8/S53 domain"/>
    <property type="match status" value="1"/>
</dbReference>
<dbReference type="OrthoDB" id="531541at2759"/>
<feature type="active site" description="Charge relay system" evidence="9">
    <location>
        <position position="547"/>
    </location>
</feature>
<dbReference type="EMBL" id="FLQW01001902">
    <property type="protein sequence ID" value="SBS91806.1"/>
    <property type="molecule type" value="Genomic_DNA"/>
</dbReference>
<evidence type="ECO:0000256" key="6">
    <source>
        <dbReference type="ARBA" id="ARBA00023145"/>
    </source>
</evidence>
<gene>
    <name evidence="13" type="primary">SUB3</name>
    <name evidence="12" type="ORF">PMALA_034300</name>
    <name evidence="13" type="ORF">PMUG01_06017700</name>
</gene>
<evidence type="ECO:0000256" key="10">
    <source>
        <dbReference type="SAM" id="MobiDB-lite"/>
    </source>
</evidence>
<dbReference type="PROSITE" id="PS51892">
    <property type="entry name" value="SUBTILASE"/>
    <property type="match status" value="1"/>
</dbReference>
<dbReference type="PRINTS" id="PR00723">
    <property type="entry name" value="SUBTILISIN"/>
</dbReference>
<organism evidence="12 14">
    <name type="scientific">Plasmodium malariae</name>
    <dbReference type="NCBI Taxonomy" id="5858"/>
    <lineage>
        <taxon>Eukaryota</taxon>
        <taxon>Sar</taxon>
        <taxon>Alveolata</taxon>
        <taxon>Apicomplexa</taxon>
        <taxon>Aconoidasida</taxon>
        <taxon>Haemosporida</taxon>
        <taxon>Plasmodiidae</taxon>
        <taxon>Plasmodium</taxon>
        <taxon>Plasmodium (Plasmodium)</taxon>
    </lineage>
</organism>
<dbReference type="PROSITE" id="PS00136">
    <property type="entry name" value="SUBTILASE_ASP"/>
    <property type="match status" value="1"/>
</dbReference>
<dbReference type="InterPro" id="IPR015500">
    <property type="entry name" value="Peptidase_S8_subtilisin-rel"/>
</dbReference>
<dbReference type="KEGG" id="pmal:PMUG01_06017700"/>
<dbReference type="OMA" id="NNNVHTM"/>
<keyword evidence="4 9" id="KW-0378">Hydrolase</keyword>